<keyword evidence="5" id="KW-1185">Reference proteome</keyword>
<dbReference type="Proteomes" id="UP000799118">
    <property type="component" value="Unassembled WGS sequence"/>
</dbReference>
<keyword evidence="2" id="KW-1133">Transmembrane helix</keyword>
<evidence type="ECO:0000313" key="5">
    <source>
        <dbReference type="Proteomes" id="UP000799118"/>
    </source>
</evidence>
<organism evidence="4 5">
    <name type="scientific">Gymnopus androsaceus JB14</name>
    <dbReference type="NCBI Taxonomy" id="1447944"/>
    <lineage>
        <taxon>Eukaryota</taxon>
        <taxon>Fungi</taxon>
        <taxon>Dikarya</taxon>
        <taxon>Basidiomycota</taxon>
        <taxon>Agaricomycotina</taxon>
        <taxon>Agaricomycetes</taxon>
        <taxon>Agaricomycetidae</taxon>
        <taxon>Agaricales</taxon>
        <taxon>Marasmiineae</taxon>
        <taxon>Omphalotaceae</taxon>
        <taxon>Gymnopus</taxon>
    </lineage>
</organism>
<proteinExistence type="predicted"/>
<keyword evidence="3" id="KW-0732">Signal</keyword>
<evidence type="ECO:0000256" key="3">
    <source>
        <dbReference type="SAM" id="SignalP"/>
    </source>
</evidence>
<reference evidence="4" key="1">
    <citation type="journal article" date="2019" name="Environ. Microbiol.">
        <title>Fungal ecological strategies reflected in gene transcription - a case study of two litter decomposers.</title>
        <authorList>
            <person name="Barbi F."/>
            <person name="Kohler A."/>
            <person name="Barry K."/>
            <person name="Baskaran P."/>
            <person name="Daum C."/>
            <person name="Fauchery L."/>
            <person name="Ihrmark K."/>
            <person name="Kuo A."/>
            <person name="LaButti K."/>
            <person name="Lipzen A."/>
            <person name="Morin E."/>
            <person name="Grigoriev I.V."/>
            <person name="Henrissat B."/>
            <person name="Lindahl B."/>
            <person name="Martin F."/>
        </authorList>
    </citation>
    <scope>NUCLEOTIDE SEQUENCE</scope>
    <source>
        <strain evidence="4">JB14</strain>
    </source>
</reference>
<feature type="chain" id="PRO_5025602085" description="Mid2 domain-containing protein" evidence="3">
    <location>
        <begin position="21"/>
        <end position="362"/>
    </location>
</feature>
<protein>
    <recommendedName>
        <fullName evidence="6">Mid2 domain-containing protein</fullName>
    </recommendedName>
</protein>
<accession>A0A6A4GRB1</accession>
<feature type="coiled-coil region" evidence="1">
    <location>
        <begin position="293"/>
        <end position="327"/>
    </location>
</feature>
<feature type="transmembrane region" description="Helical" evidence="2">
    <location>
        <begin position="162"/>
        <end position="186"/>
    </location>
</feature>
<dbReference type="AlphaFoldDB" id="A0A6A4GRB1"/>
<dbReference type="OrthoDB" id="2978712at2759"/>
<keyword evidence="1" id="KW-0175">Coiled coil</keyword>
<keyword evidence="2" id="KW-0812">Transmembrane</keyword>
<name>A0A6A4GRB1_9AGAR</name>
<keyword evidence="2" id="KW-0472">Membrane</keyword>
<dbReference type="EMBL" id="ML769784">
    <property type="protein sequence ID" value="KAE9387714.1"/>
    <property type="molecule type" value="Genomic_DNA"/>
</dbReference>
<gene>
    <name evidence="4" type="ORF">BT96DRAFT_475970</name>
</gene>
<evidence type="ECO:0000256" key="2">
    <source>
        <dbReference type="SAM" id="Phobius"/>
    </source>
</evidence>
<sequence length="362" mass="40013">MHSFFIVTILVLALAQLAHSITFTPVTGNNTSTPSTSSSSSFTLNWTRETNEPSNWALAPVFTFGAGNTVFEFQFVSHSNRSSGQIEIPVQFSANITLVTFSYQFKPKKGQLQFNGDLFGQFPTFEVIQTSDSPLQVNPGHLPSIVQSELMPAQSTTNKTPMIVGIAVGSAVFLLLIIVLSVMLFCRRRRARNRAAFLLKEHEQYRSMPPSFASFSDERRASHVSNAWSASSTRELLMHPNISPALSFRAAAAVGPREDVTNKPATVMPLPEFPGNSLSPQRSLHALSLPSNSNLASERQRDVERAIQRLQNKMVRLQANQDRNTVEGIEDEVGVVHIKLEMKRILDSEWALGLTDEMPAGL</sequence>
<feature type="signal peptide" evidence="3">
    <location>
        <begin position="1"/>
        <end position="20"/>
    </location>
</feature>
<evidence type="ECO:0008006" key="6">
    <source>
        <dbReference type="Google" id="ProtNLM"/>
    </source>
</evidence>
<evidence type="ECO:0000256" key="1">
    <source>
        <dbReference type="SAM" id="Coils"/>
    </source>
</evidence>
<evidence type="ECO:0000313" key="4">
    <source>
        <dbReference type="EMBL" id="KAE9387714.1"/>
    </source>
</evidence>